<name>A0A5J6Z888_9CORY</name>
<dbReference type="GO" id="GO:0016747">
    <property type="term" value="F:acyltransferase activity, transferring groups other than amino-acyl groups"/>
    <property type="evidence" value="ECO:0007669"/>
    <property type="project" value="InterPro"/>
</dbReference>
<protein>
    <submittedName>
        <fullName evidence="3">Uncharacterized protein</fullName>
    </submittedName>
</protein>
<sequence>MAQTVKREDSRYVIEVDGQEAGFAAFVERDGVREFNHTVIDPAFRGQGLSKPLITEALDDTRAAGKKIIPSCSAVEGFVQKNPGYQDLVAE</sequence>
<dbReference type="Pfam" id="PF14542">
    <property type="entry name" value="Acetyltransf_CG"/>
    <property type="match status" value="1"/>
</dbReference>
<gene>
    <name evidence="3" type="ORF">CUROG_02165</name>
</gene>
<proteinExistence type="predicted"/>
<organism evidence="3 4">
    <name type="scientific">Corynebacterium urogenitale</name>
    <dbReference type="NCBI Taxonomy" id="2487892"/>
    <lineage>
        <taxon>Bacteria</taxon>
        <taxon>Bacillati</taxon>
        <taxon>Actinomycetota</taxon>
        <taxon>Actinomycetes</taxon>
        <taxon>Mycobacteriales</taxon>
        <taxon>Corynebacteriaceae</taxon>
        <taxon>Corynebacterium</taxon>
    </lineage>
</organism>
<dbReference type="InterPro" id="IPR000182">
    <property type="entry name" value="GNAT_dom"/>
</dbReference>
<dbReference type="RefSeq" id="WP_151902275.1">
    <property type="nucleotide sequence ID" value="NZ_CP045032.1"/>
</dbReference>
<dbReference type="CDD" id="cd04301">
    <property type="entry name" value="NAT_SF"/>
    <property type="match status" value="1"/>
</dbReference>
<evidence type="ECO:0000259" key="2">
    <source>
        <dbReference type="PROSITE" id="PS51729"/>
    </source>
</evidence>
<dbReference type="SUPFAM" id="SSF55729">
    <property type="entry name" value="Acyl-CoA N-acyltransferases (Nat)"/>
    <property type="match status" value="1"/>
</dbReference>
<dbReference type="PROSITE" id="PS51729">
    <property type="entry name" value="GNAT_YJDJ"/>
    <property type="match status" value="1"/>
</dbReference>
<dbReference type="Gene3D" id="3.40.630.30">
    <property type="match status" value="1"/>
</dbReference>
<evidence type="ECO:0000313" key="4">
    <source>
        <dbReference type="Proteomes" id="UP000326711"/>
    </source>
</evidence>
<accession>A0A5J6Z888</accession>
<dbReference type="AlphaFoldDB" id="A0A5J6Z888"/>
<dbReference type="EMBL" id="CP045032">
    <property type="protein sequence ID" value="QFQ01827.1"/>
    <property type="molecule type" value="Genomic_DNA"/>
</dbReference>
<evidence type="ECO:0000313" key="3">
    <source>
        <dbReference type="EMBL" id="QFQ01827.1"/>
    </source>
</evidence>
<dbReference type="PROSITE" id="PS51186">
    <property type="entry name" value="GNAT"/>
    <property type="match status" value="1"/>
</dbReference>
<reference evidence="4" key="1">
    <citation type="submission" date="2019-10" db="EMBL/GenBank/DDBJ databases">
        <title>Complete genome sequence of Corynebacterium urogenitalis DSM 108747, isolated from the genital tract of a cow.</title>
        <authorList>
            <person name="Ruckert C."/>
            <person name="Ballas P."/>
            <person name="Wagener K."/>
            <person name="Drillich M."/>
            <person name="Kaempfer P."/>
            <person name="Busse H.-J."/>
            <person name="Ehling-Schulz M."/>
        </authorList>
    </citation>
    <scope>NUCLEOTIDE SEQUENCE [LARGE SCALE GENOMIC DNA]</scope>
    <source>
        <strain evidence="4">LMM 1652</strain>
    </source>
</reference>
<dbReference type="KEGG" id="cuo:CUROG_02165"/>
<dbReference type="PANTHER" id="PTHR31435:SF10">
    <property type="entry name" value="BSR4717 PROTEIN"/>
    <property type="match status" value="1"/>
</dbReference>
<feature type="domain" description="N-acetyltransferase" evidence="2">
    <location>
        <begin position="4"/>
        <end position="90"/>
    </location>
</feature>
<dbReference type="InterPro" id="IPR016181">
    <property type="entry name" value="Acyl_CoA_acyltransferase"/>
</dbReference>
<dbReference type="InterPro" id="IPR045057">
    <property type="entry name" value="Gcn5-rel_NAT"/>
</dbReference>
<keyword evidence="4" id="KW-1185">Reference proteome</keyword>
<dbReference type="PANTHER" id="PTHR31435">
    <property type="entry name" value="PROTEIN NATD1"/>
    <property type="match status" value="1"/>
</dbReference>
<feature type="domain" description="N-acetyltransferase" evidence="1">
    <location>
        <begin position="1"/>
        <end position="91"/>
    </location>
</feature>
<dbReference type="Proteomes" id="UP000326711">
    <property type="component" value="Chromosome"/>
</dbReference>
<dbReference type="OrthoDB" id="5405911at2"/>
<dbReference type="InterPro" id="IPR031165">
    <property type="entry name" value="GNAT_YJDJ"/>
</dbReference>
<evidence type="ECO:0000259" key="1">
    <source>
        <dbReference type="PROSITE" id="PS51186"/>
    </source>
</evidence>